<organism evidence="1 2">
    <name type="scientific">Mycobacterium palustre</name>
    <dbReference type="NCBI Taxonomy" id="153971"/>
    <lineage>
        <taxon>Bacteria</taxon>
        <taxon>Bacillati</taxon>
        <taxon>Actinomycetota</taxon>
        <taxon>Actinomycetes</taxon>
        <taxon>Mycobacteriales</taxon>
        <taxon>Mycobacteriaceae</taxon>
        <taxon>Mycobacterium</taxon>
        <taxon>Mycobacterium simiae complex</taxon>
    </lineage>
</organism>
<gene>
    <name evidence="1" type="ORF">AWC19_17980</name>
</gene>
<dbReference type="AlphaFoldDB" id="A0A1X1Z5R5"/>
<reference evidence="1 2" key="1">
    <citation type="submission" date="2016-01" db="EMBL/GenBank/DDBJ databases">
        <title>The new phylogeny of the genus Mycobacterium.</title>
        <authorList>
            <person name="Tarcisio F."/>
            <person name="Conor M."/>
            <person name="Antonella G."/>
            <person name="Elisabetta G."/>
            <person name="Giulia F.S."/>
            <person name="Sara T."/>
            <person name="Anna F."/>
            <person name="Clotilde B."/>
            <person name="Roberto B."/>
            <person name="Veronica D.S."/>
            <person name="Fabio R."/>
            <person name="Monica P."/>
            <person name="Olivier J."/>
            <person name="Enrico T."/>
            <person name="Nicola S."/>
        </authorList>
    </citation>
    <scope>NUCLEOTIDE SEQUENCE [LARGE SCALE GENOMIC DNA]</scope>
    <source>
        <strain evidence="1 2">DSM 44572</strain>
    </source>
</reference>
<sequence length="90" mass="9283">MAVPNNISAVAADQATHNSNGWTFMLKTTKVSAGARATANAASATGRSAAGRCSVAINPPKITMASVISKNDHVIPTGISSPRFRTSSRR</sequence>
<protein>
    <submittedName>
        <fullName evidence="1">Uncharacterized protein</fullName>
    </submittedName>
</protein>
<evidence type="ECO:0000313" key="1">
    <source>
        <dbReference type="EMBL" id="ORW18682.1"/>
    </source>
</evidence>
<proteinExistence type="predicted"/>
<comment type="caution">
    <text evidence="1">The sequence shown here is derived from an EMBL/GenBank/DDBJ whole genome shotgun (WGS) entry which is preliminary data.</text>
</comment>
<dbReference type="Proteomes" id="UP000193529">
    <property type="component" value="Unassembled WGS sequence"/>
</dbReference>
<accession>A0A1X1Z5R5</accession>
<keyword evidence="2" id="KW-1185">Reference proteome</keyword>
<dbReference type="EMBL" id="LQPJ01000136">
    <property type="protein sequence ID" value="ORW18682.1"/>
    <property type="molecule type" value="Genomic_DNA"/>
</dbReference>
<dbReference type="STRING" id="153971.AWC19_17980"/>
<evidence type="ECO:0000313" key="2">
    <source>
        <dbReference type="Proteomes" id="UP000193529"/>
    </source>
</evidence>
<name>A0A1X1Z5R5_9MYCO</name>